<dbReference type="InterPro" id="IPR005805">
    <property type="entry name" value="Rieske_Fe-S_prot_C"/>
</dbReference>
<keyword evidence="3" id="KW-0001">2Fe-2S</keyword>
<evidence type="ECO:0000256" key="2">
    <source>
        <dbReference type="ARBA" id="ARBA00015816"/>
    </source>
</evidence>
<proteinExistence type="predicted"/>
<evidence type="ECO:0000256" key="3">
    <source>
        <dbReference type="ARBA" id="ARBA00022714"/>
    </source>
</evidence>
<dbReference type="EMBL" id="JACJIA010000011">
    <property type="protein sequence ID" value="MBA8955167.1"/>
    <property type="molecule type" value="Genomic_DNA"/>
</dbReference>
<protein>
    <recommendedName>
        <fullName evidence="2">Cytochrome bc1 complex Rieske iron-sulfur subunit</fullName>
    </recommendedName>
    <alternativeName>
        <fullName evidence="8">Cytochrome bc1 reductase complex subunit QcrA</fullName>
    </alternativeName>
</protein>
<evidence type="ECO:0000256" key="4">
    <source>
        <dbReference type="ARBA" id="ARBA00022723"/>
    </source>
</evidence>
<dbReference type="PROSITE" id="PS51318">
    <property type="entry name" value="TAT"/>
    <property type="match status" value="1"/>
</dbReference>
<dbReference type="GO" id="GO:0016020">
    <property type="term" value="C:membrane"/>
    <property type="evidence" value="ECO:0007669"/>
    <property type="project" value="InterPro"/>
</dbReference>
<dbReference type="InterPro" id="IPR006311">
    <property type="entry name" value="TAT_signal"/>
</dbReference>
<reference evidence="11 12" key="1">
    <citation type="submission" date="2020-08" db="EMBL/GenBank/DDBJ databases">
        <title>Genomic Encyclopedia of Type Strains, Phase IV (KMG-IV): sequencing the most valuable type-strain genomes for metagenomic binning, comparative biology and taxonomic classification.</title>
        <authorList>
            <person name="Goeker M."/>
        </authorList>
    </citation>
    <scope>NUCLEOTIDE SEQUENCE [LARGE SCALE GENOMIC DNA]</scope>
    <source>
        <strain evidence="11 12">DSM 44197</strain>
    </source>
</reference>
<dbReference type="SUPFAM" id="SSF50022">
    <property type="entry name" value="ISP domain"/>
    <property type="match status" value="1"/>
</dbReference>
<dbReference type="PANTHER" id="PTHR10134">
    <property type="entry name" value="CYTOCHROME B-C1 COMPLEX SUBUNIT RIESKE, MITOCHONDRIAL"/>
    <property type="match status" value="1"/>
</dbReference>
<keyword evidence="7" id="KW-1015">Disulfide bond</keyword>
<evidence type="ECO:0000256" key="9">
    <source>
        <dbReference type="ARBA" id="ARBA00034078"/>
    </source>
</evidence>
<dbReference type="GO" id="GO:0051537">
    <property type="term" value="F:2 iron, 2 sulfur cluster binding"/>
    <property type="evidence" value="ECO:0007669"/>
    <property type="project" value="UniProtKB-KW"/>
</dbReference>
<dbReference type="Gene3D" id="2.102.10.10">
    <property type="entry name" value="Rieske [2Fe-2S] iron-sulphur domain"/>
    <property type="match status" value="1"/>
</dbReference>
<comment type="function">
    <text evidence="1">Iron-sulfur subunit of the cytochrome bc1 complex, an essential component of the respiratory electron transport chain required for ATP synthesis. The bc1 complex catalyzes the oxidation of menaquinol and the reduction of cytochrome c in the respiratory chain. The bc1 complex operates through a Q-cycle mechanism that couples electron transfer to generation of the proton gradient that drives ATP synthesis.</text>
</comment>
<evidence type="ECO:0000256" key="1">
    <source>
        <dbReference type="ARBA" id="ARBA00002494"/>
    </source>
</evidence>
<dbReference type="Proteomes" id="UP000572680">
    <property type="component" value="Unassembled WGS sequence"/>
</dbReference>
<gene>
    <name evidence="11" type="ORF">HNR61_006841</name>
</gene>
<evidence type="ECO:0000313" key="12">
    <source>
        <dbReference type="Proteomes" id="UP000572680"/>
    </source>
</evidence>
<sequence length="140" mass="14192">MNDDVTTGGIGRRAVLCGAGALGAAAVTAGCASQPRRARPAADLRGKEIAKTADIPVGGGKVYADTKLVVTQPAQGQFKAFSANCTHSGCLCNRVNNGVIECPCHGSHFRVADGSVAQGPASRGLLEYSVQVRGDGIVVV</sequence>
<accession>A0A7W3QQ05</accession>
<keyword evidence="4" id="KW-0479">Metal-binding</keyword>
<keyword evidence="12" id="KW-1185">Reference proteome</keyword>
<dbReference type="RefSeq" id="WP_182847192.1">
    <property type="nucleotide sequence ID" value="NZ_BAAALP010000040.1"/>
</dbReference>
<dbReference type="CDD" id="cd03467">
    <property type="entry name" value="Rieske"/>
    <property type="match status" value="1"/>
</dbReference>
<dbReference type="GO" id="GO:0016705">
    <property type="term" value="F:oxidoreductase activity, acting on paired donors, with incorporation or reduction of molecular oxygen"/>
    <property type="evidence" value="ECO:0007669"/>
    <property type="project" value="UniProtKB-ARBA"/>
</dbReference>
<evidence type="ECO:0000256" key="6">
    <source>
        <dbReference type="ARBA" id="ARBA00023014"/>
    </source>
</evidence>
<evidence type="ECO:0000256" key="7">
    <source>
        <dbReference type="ARBA" id="ARBA00023157"/>
    </source>
</evidence>
<organism evidence="11 12">
    <name type="scientific">Actinomadura namibiensis</name>
    <dbReference type="NCBI Taxonomy" id="182080"/>
    <lineage>
        <taxon>Bacteria</taxon>
        <taxon>Bacillati</taxon>
        <taxon>Actinomycetota</taxon>
        <taxon>Actinomycetes</taxon>
        <taxon>Streptosporangiales</taxon>
        <taxon>Thermomonosporaceae</taxon>
        <taxon>Actinomadura</taxon>
    </lineage>
</organism>
<feature type="domain" description="Rieske" evidence="10">
    <location>
        <begin position="47"/>
        <end position="139"/>
    </location>
</feature>
<keyword evidence="5" id="KW-0408">Iron</keyword>
<keyword evidence="6" id="KW-0411">Iron-sulfur</keyword>
<dbReference type="InterPro" id="IPR036922">
    <property type="entry name" value="Rieske_2Fe-2S_sf"/>
</dbReference>
<dbReference type="InterPro" id="IPR014349">
    <property type="entry name" value="Rieske_Fe-S_prot"/>
</dbReference>
<comment type="cofactor">
    <cofactor evidence="9">
        <name>[2Fe-2S] cluster</name>
        <dbReference type="ChEBI" id="CHEBI:190135"/>
    </cofactor>
</comment>
<dbReference type="PROSITE" id="PS51296">
    <property type="entry name" value="RIESKE"/>
    <property type="match status" value="1"/>
</dbReference>
<comment type="caution">
    <text evidence="11">The sequence shown here is derived from an EMBL/GenBank/DDBJ whole genome shotgun (WGS) entry which is preliminary data.</text>
</comment>
<evidence type="ECO:0000313" key="11">
    <source>
        <dbReference type="EMBL" id="MBA8955167.1"/>
    </source>
</evidence>
<evidence type="ECO:0000259" key="10">
    <source>
        <dbReference type="PROSITE" id="PS51296"/>
    </source>
</evidence>
<evidence type="ECO:0000256" key="5">
    <source>
        <dbReference type="ARBA" id="ARBA00023004"/>
    </source>
</evidence>
<name>A0A7W3QQ05_ACTNM</name>
<dbReference type="Pfam" id="PF00355">
    <property type="entry name" value="Rieske"/>
    <property type="match status" value="1"/>
</dbReference>
<dbReference type="GO" id="GO:0004497">
    <property type="term" value="F:monooxygenase activity"/>
    <property type="evidence" value="ECO:0007669"/>
    <property type="project" value="UniProtKB-ARBA"/>
</dbReference>
<dbReference type="InterPro" id="IPR017941">
    <property type="entry name" value="Rieske_2Fe-2S"/>
</dbReference>
<dbReference type="GO" id="GO:0046872">
    <property type="term" value="F:metal ion binding"/>
    <property type="evidence" value="ECO:0007669"/>
    <property type="project" value="UniProtKB-KW"/>
</dbReference>
<dbReference type="FunFam" id="2.102.10.10:FF:000016">
    <property type="entry name" value="Nitrite reductase/ring-hydroxylating ferredoxin subunit"/>
    <property type="match status" value="1"/>
</dbReference>
<dbReference type="AlphaFoldDB" id="A0A7W3QQ05"/>
<dbReference type="PRINTS" id="PR00162">
    <property type="entry name" value="RIESKE"/>
</dbReference>
<evidence type="ECO:0000256" key="8">
    <source>
        <dbReference type="ARBA" id="ARBA00029586"/>
    </source>
</evidence>